<name>A0A1B9I9U4_9TREE</name>
<reference evidence="4" key="4">
    <citation type="submission" date="2024-02" db="EMBL/GenBank/DDBJ databases">
        <title>Comparative genomics of Cryptococcus and Kwoniella reveals pathogenesis evolution and contrasting modes of karyotype evolution via chromosome fusion or intercentromeric recombination.</title>
        <authorList>
            <person name="Coelho M.A."/>
            <person name="David-Palma M."/>
            <person name="Shea T."/>
            <person name="Bowers K."/>
            <person name="McGinley-Smith S."/>
            <person name="Mohammad A.W."/>
            <person name="Gnirke A."/>
            <person name="Yurkov A.M."/>
            <person name="Nowrousian M."/>
            <person name="Sun S."/>
            <person name="Cuomo C.A."/>
            <person name="Heitman J."/>
        </authorList>
    </citation>
    <scope>NUCLEOTIDE SEQUENCE</scope>
    <source>
        <strain evidence="4">CBS 10737</strain>
    </source>
</reference>
<dbReference type="EMBL" id="CP144522">
    <property type="protein sequence ID" value="WWC69551.1"/>
    <property type="molecule type" value="Genomic_DNA"/>
</dbReference>
<evidence type="ECO:0000313" key="4">
    <source>
        <dbReference type="EMBL" id="WWC69551.1"/>
    </source>
</evidence>
<dbReference type="KEGG" id="kpin:30169872"/>
<evidence type="ECO:0000256" key="2">
    <source>
        <dbReference type="SAM" id="SignalP"/>
    </source>
</evidence>
<dbReference type="Proteomes" id="UP000094020">
    <property type="component" value="Chromosome 4"/>
</dbReference>
<gene>
    <name evidence="3" type="ORF">I206_01503</name>
    <name evidence="4" type="ORF">I206_103493</name>
</gene>
<sequence>MRLTFLTSLLALLSFSIVLAKIPAPPQTGAKVINQITRKELVARSNYPELFGKRNNKINKRQDGGGTESDSPSPNCSNLSQRRRDLTEIEQILNPFEMADFLLGRGNFIMQNGTIYKDDLYISKLKETANSHRGWYHKWHNVVKDSLGNKLLEVSIPYYKKWKNGLSQDELIHLSPMTAIRAHDLEELEKVMLSREDFIDVQVHGYTISKKFVQVASSF</sequence>
<keyword evidence="5" id="KW-1185">Reference proteome</keyword>
<dbReference type="GeneID" id="30169872"/>
<accession>A0A1B9I9U4</accession>
<evidence type="ECO:0000313" key="3">
    <source>
        <dbReference type="EMBL" id="OCF52217.1"/>
    </source>
</evidence>
<evidence type="ECO:0000256" key="1">
    <source>
        <dbReference type="SAM" id="MobiDB-lite"/>
    </source>
</evidence>
<proteinExistence type="predicted"/>
<protein>
    <submittedName>
        <fullName evidence="3">Uncharacterized protein</fullName>
    </submittedName>
</protein>
<dbReference type="AlphaFoldDB" id="A0A1B9I9U4"/>
<dbReference type="EMBL" id="KI894008">
    <property type="protein sequence ID" value="OCF52217.1"/>
    <property type="molecule type" value="Genomic_DNA"/>
</dbReference>
<reference evidence="3" key="3">
    <citation type="submission" date="2016-07" db="EMBL/GenBank/DDBJ databases">
        <title>Evolution of pathogenesis and genome organization in the Tremellales.</title>
        <authorList>
            <person name="Cuomo C."/>
            <person name="Litvintseva A."/>
            <person name="Heitman J."/>
            <person name="Chen Y."/>
            <person name="Sun S."/>
            <person name="Springer D."/>
            <person name="Dromer F."/>
            <person name="Young S."/>
            <person name="Zeng Q."/>
            <person name="Chapman S."/>
            <person name="Gujja S."/>
            <person name="Saif S."/>
            <person name="Birren B."/>
        </authorList>
    </citation>
    <scope>NUCLEOTIDE SEQUENCE</scope>
    <source>
        <strain evidence="3">CBS 10737</strain>
    </source>
</reference>
<reference evidence="3" key="1">
    <citation type="submission" date="2013-07" db="EMBL/GenBank/DDBJ databases">
        <title>The Genome Sequence of Cryptococcus pinus CBS10737.</title>
        <authorList>
            <consortium name="The Broad Institute Genome Sequencing Platform"/>
            <person name="Cuomo C."/>
            <person name="Litvintseva A."/>
            <person name="Chen Y."/>
            <person name="Heitman J."/>
            <person name="Sun S."/>
            <person name="Springer D."/>
            <person name="Dromer F."/>
            <person name="Young S.K."/>
            <person name="Zeng Q."/>
            <person name="Gargeya S."/>
            <person name="Fitzgerald M."/>
            <person name="Abouelleil A."/>
            <person name="Alvarado L."/>
            <person name="Berlin A.M."/>
            <person name="Chapman S.B."/>
            <person name="Dewar J."/>
            <person name="Goldberg J."/>
            <person name="Griggs A."/>
            <person name="Gujja S."/>
            <person name="Hansen M."/>
            <person name="Howarth C."/>
            <person name="Imamovic A."/>
            <person name="Larimer J."/>
            <person name="McCowan C."/>
            <person name="Murphy C."/>
            <person name="Pearson M."/>
            <person name="Priest M."/>
            <person name="Roberts A."/>
            <person name="Saif S."/>
            <person name="Shea T."/>
            <person name="Sykes S."/>
            <person name="Wortman J."/>
            <person name="Nusbaum C."/>
            <person name="Birren B."/>
        </authorList>
    </citation>
    <scope>NUCLEOTIDE SEQUENCE [LARGE SCALE GENOMIC DNA]</scope>
    <source>
        <strain evidence="3">CBS 10737</strain>
    </source>
</reference>
<organism evidence="3">
    <name type="scientific">Kwoniella pini CBS 10737</name>
    <dbReference type="NCBI Taxonomy" id="1296096"/>
    <lineage>
        <taxon>Eukaryota</taxon>
        <taxon>Fungi</taxon>
        <taxon>Dikarya</taxon>
        <taxon>Basidiomycota</taxon>
        <taxon>Agaricomycotina</taxon>
        <taxon>Tremellomycetes</taxon>
        <taxon>Tremellales</taxon>
        <taxon>Cryptococcaceae</taxon>
        <taxon>Kwoniella</taxon>
    </lineage>
</organism>
<dbReference type="OrthoDB" id="3218485at2759"/>
<feature type="signal peptide" evidence="2">
    <location>
        <begin position="1"/>
        <end position="20"/>
    </location>
</feature>
<feature type="compositionally biased region" description="Polar residues" evidence="1">
    <location>
        <begin position="68"/>
        <end position="80"/>
    </location>
</feature>
<evidence type="ECO:0000313" key="5">
    <source>
        <dbReference type="Proteomes" id="UP000094020"/>
    </source>
</evidence>
<keyword evidence="2" id="KW-0732">Signal</keyword>
<reference evidence="4" key="2">
    <citation type="submission" date="2013-07" db="EMBL/GenBank/DDBJ databases">
        <authorList>
            <consortium name="The Broad Institute Genome Sequencing Platform"/>
            <person name="Cuomo C."/>
            <person name="Litvintseva A."/>
            <person name="Chen Y."/>
            <person name="Heitman J."/>
            <person name="Sun S."/>
            <person name="Springer D."/>
            <person name="Dromer F."/>
            <person name="Young S.K."/>
            <person name="Zeng Q."/>
            <person name="Gargeya S."/>
            <person name="Fitzgerald M."/>
            <person name="Abouelleil A."/>
            <person name="Alvarado L."/>
            <person name="Berlin A.M."/>
            <person name="Chapman S.B."/>
            <person name="Dewar J."/>
            <person name="Goldberg J."/>
            <person name="Griggs A."/>
            <person name="Gujja S."/>
            <person name="Hansen M."/>
            <person name="Howarth C."/>
            <person name="Imamovic A."/>
            <person name="Larimer J."/>
            <person name="McCowan C."/>
            <person name="Murphy C."/>
            <person name="Pearson M."/>
            <person name="Priest M."/>
            <person name="Roberts A."/>
            <person name="Saif S."/>
            <person name="Shea T."/>
            <person name="Sykes S."/>
            <person name="Wortman J."/>
            <person name="Nusbaum C."/>
            <person name="Birren B."/>
        </authorList>
    </citation>
    <scope>NUCLEOTIDE SEQUENCE</scope>
    <source>
        <strain evidence="4">CBS 10737</strain>
    </source>
</reference>
<feature type="chain" id="PRO_5008628498" evidence="2">
    <location>
        <begin position="21"/>
        <end position="219"/>
    </location>
</feature>
<feature type="region of interest" description="Disordered" evidence="1">
    <location>
        <begin position="53"/>
        <end position="81"/>
    </location>
</feature>
<dbReference type="RefSeq" id="XP_019013436.1">
    <property type="nucleotide sequence ID" value="XM_019153275.1"/>
</dbReference>